<protein>
    <recommendedName>
        <fullName evidence="7">Autophagy-related protein</fullName>
    </recommendedName>
</protein>
<dbReference type="SUPFAM" id="SSF54236">
    <property type="entry name" value="Ubiquitin-like"/>
    <property type="match status" value="1"/>
</dbReference>
<evidence type="ECO:0000256" key="6">
    <source>
        <dbReference type="ARBA" id="ARBA00023288"/>
    </source>
</evidence>
<sequence>MGAARGIQASVRVCVGELSSFFFFPFACHEQDELLHKIPLLKVRAGEEGLNLYRMMGEILSSSSIPLKRGRQRLAASIREKYPDRIPVIVEKAERSDIADIDKKKYLLGAEKAIFVFVKNTLPPTAGLMAAIYLRGTQRRRWFSLHDLQRRQHVWLLLRRRCRGYTYVKYVRTNGQPGRRRRRRRHG</sequence>
<gene>
    <name evidence="8" type="ORF">OPV22_004524</name>
</gene>
<accession>A0AAV8S3Z8</accession>
<evidence type="ECO:0000256" key="5">
    <source>
        <dbReference type="ARBA" id="ARBA00023136"/>
    </source>
</evidence>
<evidence type="ECO:0000256" key="4">
    <source>
        <dbReference type="ARBA" id="ARBA00022786"/>
    </source>
</evidence>
<comment type="similarity">
    <text evidence="2 7">Belongs to the ATG8 family.</text>
</comment>
<dbReference type="InterPro" id="IPR004241">
    <property type="entry name" value="Atg8-like"/>
</dbReference>
<comment type="caution">
    <text evidence="8">The sequence shown here is derived from an EMBL/GenBank/DDBJ whole genome shotgun (WGS) entry which is preliminary data.</text>
</comment>
<proteinExistence type="inferred from homology"/>
<dbReference type="Pfam" id="PF02991">
    <property type="entry name" value="ATG8"/>
    <property type="match status" value="1"/>
</dbReference>
<keyword evidence="4" id="KW-0833">Ubl conjugation pathway</keyword>
<dbReference type="GO" id="GO:0005776">
    <property type="term" value="C:autophagosome"/>
    <property type="evidence" value="ECO:0007669"/>
    <property type="project" value="UniProtKB-ARBA"/>
</dbReference>
<keyword evidence="9" id="KW-1185">Reference proteome</keyword>
<organism evidence="8 9">
    <name type="scientific">Ensete ventricosum</name>
    <name type="common">Abyssinian banana</name>
    <name type="synonym">Musa ensete</name>
    <dbReference type="NCBI Taxonomy" id="4639"/>
    <lineage>
        <taxon>Eukaryota</taxon>
        <taxon>Viridiplantae</taxon>
        <taxon>Streptophyta</taxon>
        <taxon>Embryophyta</taxon>
        <taxon>Tracheophyta</taxon>
        <taxon>Spermatophyta</taxon>
        <taxon>Magnoliopsida</taxon>
        <taxon>Liliopsida</taxon>
        <taxon>Zingiberales</taxon>
        <taxon>Musaceae</taxon>
        <taxon>Ensete</taxon>
    </lineage>
</organism>
<dbReference type="InterPro" id="IPR029071">
    <property type="entry name" value="Ubiquitin-like_domsf"/>
</dbReference>
<dbReference type="GO" id="GO:0006914">
    <property type="term" value="P:autophagy"/>
    <property type="evidence" value="ECO:0007669"/>
    <property type="project" value="UniProtKB-KW"/>
</dbReference>
<dbReference type="GO" id="GO:0016020">
    <property type="term" value="C:membrane"/>
    <property type="evidence" value="ECO:0007669"/>
    <property type="project" value="UniProtKB-SubCell"/>
</dbReference>
<comment type="subcellular location">
    <subcellularLocation>
        <location evidence="1">Membrane</location>
    </subcellularLocation>
</comment>
<keyword evidence="5" id="KW-0472">Membrane</keyword>
<dbReference type="AlphaFoldDB" id="A0AAV8S3Z8"/>
<keyword evidence="6" id="KW-0449">Lipoprotein</keyword>
<evidence type="ECO:0000313" key="9">
    <source>
        <dbReference type="Proteomes" id="UP001222027"/>
    </source>
</evidence>
<keyword evidence="7" id="KW-0072">Autophagy</keyword>
<evidence type="ECO:0000256" key="1">
    <source>
        <dbReference type="ARBA" id="ARBA00004370"/>
    </source>
</evidence>
<reference evidence="8 9" key="1">
    <citation type="submission" date="2022-12" db="EMBL/GenBank/DDBJ databases">
        <title>Chromosome-scale assembly of the Ensete ventricosum genome.</title>
        <authorList>
            <person name="Dussert Y."/>
            <person name="Stocks J."/>
            <person name="Wendawek A."/>
            <person name="Woldeyes F."/>
            <person name="Nichols R.A."/>
            <person name="Borrell J.S."/>
        </authorList>
    </citation>
    <scope>NUCLEOTIDE SEQUENCE [LARGE SCALE GENOMIC DNA]</scope>
    <source>
        <strain evidence="9">cv. Maze</strain>
        <tissue evidence="8">Seeds</tissue>
    </source>
</reference>
<comment type="subunit">
    <text evidence="3">Interacts with ATG4.</text>
</comment>
<evidence type="ECO:0000256" key="7">
    <source>
        <dbReference type="RuleBase" id="RU004384"/>
    </source>
</evidence>
<evidence type="ECO:0000313" key="8">
    <source>
        <dbReference type="EMBL" id="KAJ8514090.1"/>
    </source>
</evidence>
<name>A0AAV8S3Z8_ENSVE</name>
<evidence type="ECO:0000256" key="2">
    <source>
        <dbReference type="ARBA" id="ARBA00007293"/>
    </source>
</evidence>
<evidence type="ECO:0000256" key="3">
    <source>
        <dbReference type="ARBA" id="ARBA00011579"/>
    </source>
</evidence>
<dbReference type="EMBL" id="JAQQAF010000001">
    <property type="protein sequence ID" value="KAJ8514090.1"/>
    <property type="molecule type" value="Genomic_DNA"/>
</dbReference>
<dbReference type="Proteomes" id="UP001222027">
    <property type="component" value="Unassembled WGS sequence"/>
</dbReference>
<dbReference type="Gene3D" id="3.10.20.90">
    <property type="entry name" value="Phosphatidylinositol 3-kinase Catalytic Subunit, Chain A, domain 1"/>
    <property type="match status" value="1"/>
</dbReference>
<dbReference type="PANTHER" id="PTHR10969">
    <property type="entry name" value="MICROTUBULE-ASSOCIATED PROTEINS 1A/1B LIGHT CHAIN 3-RELATED"/>
    <property type="match status" value="1"/>
</dbReference>